<dbReference type="EMBL" id="CP007547">
    <property type="protein sequence ID" value="AIL44107.1"/>
    <property type="molecule type" value="Genomic_DNA"/>
</dbReference>
<sequence length="156" mass="18713">MAKVKKIRLDFDDDEAITVGLIRLTKPVSYHQFFFDINRCNEFQFHRTEDFITQNGLTEYEFLSMQGYDKGEKNCYQIIANKSFKKEENTPSNLFEGLQEIHYLLEEHQDVDFLIKTQDSFPDFSLILFPENVIFPIQEYQIQPEELIYQYIQENE</sequence>
<accession>A0A077E9B4</accession>
<dbReference type="AlphaFoldDB" id="A0A077E9B4"/>
<evidence type="ECO:0000313" key="1">
    <source>
        <dbReference type="EMBL" id="AIL44107.1"/>
    </source>
</evidence>
<dbReference type="RefSeq" id="WP_009085607.1">
    <property type="nucleotide sequence ID" value="NZ_CP007547.1"/>
</dbReference>
<reference evidence="1" key="2">
    <citation type="journal article" date="2015" name="Genome Biol. Evol.">
        <title>Complete Genome Sequence and Transcriptomic Analysis of the Novel Pathogen Elizabethkingia anophelis in Response to Oxidative Stress.</title>
        <authorList>
            <person name="Li Y."/>
            <person name="Liu Y."/>
            <person name="Chew S.C."/>
            <person name="Tay M."/>
            <person name="Salido M.M."/>
            <person name="Teo J."/>
            <person name="Lauro F.M."/>
            <person name="Givskov M."/>
            <person name="Yang L."/>
        </authorList>
    </citation>
    <scope>NUCLEOTIDE SEQUENCE</scope>
    <source>
        <strain evidence="1">NUHP1</strain>
    </source>
</reference>
<gene>
    <name evidence="1" type="ORF">BD94_0332</name>
</gene>
<dbReference type="KEGG" id="eao:BD94_0332"/>
<dbReference type="InterPro" id="IPR047690">
    <property type="entry name" value="IPExxxVDY_fam"/>
</dbReference>
<protein>
    <recommendedName>
        <fullName evidence="3">IPExxxVDY family protein</fullName>
    </recommendedName>
</protein>
<dbReference type="STRING" id="1338011.BD94_0332"/>
<dbReference type="eggNOG" id="ENOG5033384">
    <property type="taxonomic scope" value="Bacteria"/>
</dbReference>
<evidence type="ECO:0008006" key="3">
    <source>
        <dbReference type="Google" id="ProtNLM"/>
    </source>
</evidence>
<proteinExistence type="predicted"/>
<dbReference type="GeneID" id="93134330"/>
<evidence type="ECO:0000313" key="2">
    <source>
        <dbReference type="Proteomes" id="UP000028933"/>
    </source>
</evidence>
<reference evidence="1" key="1">
    <citation type="journal article" date="2013" name="Lancet">
        <title>First case of E anophelis outbreak in an intensive-care unit.</title>
        <authorList>
            <person name="Teo J."/>
            <person name="Tan S.Y."/>
            <person name="Tay M."/>
            <person name="Ding Y."/>
            <person name="Kjelleberg S."/>
            <person name="Givskov M."/>
            <person name="Lin R.T."/>
            <person name="Yang L."/>
        </authorList>
    </citation>
    <scope>NUCLEOTIDE SEQUENCE [LARGE SCALE GENOMIC DNA]</scope>
    <source>
        <strain evidence="1">NUHP1</strain>
    </source>
</reference>
<dbReference type="NCBIfam" id="NF033205">
    <property type="entry name" value="IPExxxVDY"/>
    <property type="match status" value="1"/>
</dbReference>
<dbReference type="HOGENOM" id="CLU_1674493_0_0_10"/>
<organism evidence="1 2">
    <name type="scientific">Elizabethkingia anophelis NUHP1</name>
    <dbReference type="NCBI Taxonomy" id="1338011"/>
    <lineage>
        <taxon>Bacteria</taxon>
        <taxon>Pseudomonadati</taxon>
        <taxon>Bacteroidota</taxon>
        <taxon>Flavobacteriia</taxon>
        <taxon>Flavobacteriales</taxon>
        <taxon>Weeksellaceae</taxon>
        <taxon>Elizabethkingia</taxon>
    </lineage>
</organism>
<dbReference type="Proteomes" id="UP000028933">
    <property type="component" value="Chromosome"/>
</dbReference>
<name>A0A077E9B4_9FLAO</name>